<feature type="domain" description="Sucrose phosphatase-like" evidence="11">
    <location>
        <begin position="788"/>
        <end position="957"/>
    </location>
</feature>
<evidence type="ECO:0000256" key="1">
    <source>
        <dbReference type="ARBA" id="ARBA00005027"/>
    </source>
</evidence>
<comment type="function">
    <text evidence="8">Plays a role in photosynthetic sucrose synthesis by catalyzing the rate-limiting step of sucrose biosynthesis from UDP-glucose and fructose- 6-phosphate. Involved in the regulation of carbon partitioning in the leaves of plants. May regulate the synthesis of sucrose and therefore play a major role as a limiting factor in the export of photoassimilates out of the leaf. Plays a role for sucrose availability that is essential for plant growth and fiber elongation.</text>
</comment>
<dbReference type="InterPro" id="IPR028098">
    <property type="entry name" value="Glyco_trans_4-like_N"/>
</dbReference>
<evidence type="ECO:0000256" key="7">
    <source>
        <dbReference type="ARBA" id="ARBA00047471"/>
    </source>
</evidence>
<name>A0A6P3ZGF5_ZIZJJ</name>
<keyword evidence="6 8" id="KW-0808">Transferase</keyword>
<dbReference type="GO" id="GO:0046524">
    <property type="term" value="F:sucrose-phosphate synthase activity"/>
    <property type="evidence" value="ECO:0007669"/>
    <property type="project" value="UniProtKB-UniRule"/>
</dbReference>
<dbReference type="SUPFAM" id="SSF53756">
    <property type="entry name" value="UDP-Glycosyltransferase/glycogen phosphorylase"/>
    <property type="match status" value="1"/>
</dbReference>
<evidence type="ECO:0000256" key="9">
    <source>
        <dbReference type="SAM" id="MobiDB-lite"/>
    </source>
</evidence>
<keyword evidence="13" id="KW-1185">Reference proteome</keyword>
<comment type="similarity">
    <text evidence="2 8">Belongs to the glycosyltransferase 1 family.</text>
</comment>
<dbReference type="EC" id="2.4.1.14" evidence="4 8"/>
<dbReference type="InterPro" id="IPR006380">
    <property type="entry name" value="SPP-like_dom"/>
</dbReference>
<comment type="pathway">
    <text evidence="1 8">Glycan biosynthesis; sucrose biosynthesis; sucrose from D-fructose 6-phosphate and UDP-alpha-D-glucose: step 1/2.</text>
</comment>
<dbReference type="Gene3D" id="3.40.50.2000">
    <property type="entry name" value="Glycogen Phosphorylase B"/>
    <property type="match status" value="2"/>
</dbReference>
<feature type="region of interest" description="Disordered" evidence="9">
    <location>
        <begin position="114"/>
        <end position="147"/>
    </location>
</feature>
<evidence type="ECO:0000313" key="13">
    <source>
        <dbReference type="Proteomes" id="UP001652623"/>
    </source>
</evidence>
<dbReference type="PANTHER" id="PTHR46039:SF1">
    <property type="entry name" value="SUCROSE-PHOSPHATE SYNTHASE 4"/>
    <property type="match status" value="1"/>
</dbReference>
<evidence type="ECO:0000256" key="6">
    <source>
        <dbReference type="ARBA" id="ARBA00022679"/>
    </source>
</evidence>
<feature type="compositionally biased region" description="Basic and acidic residues" evidence="9">
    <location>
        <begin position="130"/>
        <end position="147"/>
    </location>
</feature>
<dbReference type="InParanoid" id="A0A6P3ZGF5"/>
<proteinExistence type="inferred from homology"/>
<evidence type="ECO:0000313" key="14">
    <source>
        <dbReference type="RefSeq" id="XP_015873821.2"/>
    </source>
</evidence>
<dbReference type="GeneID" id="107410852"/>
<dbReference type="CDD" id="cd03800">
    <property type="entry name" value="GT4_sucrose_synthase"/>
    <property type="match status" value="1"/>
</dbReference>
<dbReference type="InterPro" id="IPR035659">
    <property type="entry name" value="SPS_C"/>
</dbReference>
<dbReference type="Pfam" id="PF00534">
    <property type="entry name" value="Glycos_transf_1"/>
    <property type="match status" value="1"/>
</dbReference>
<keyword evidence="5 8" id="KW-0328">Glycosyltransferase</keyword>
<dbReference type="NCBIfam" id="TIGR02468">
    <property type="entry name" value="sucrsPsyn_pln"/>
    <property type="match status" value="1"/>
</dbReference>
<comment type="subunit">
    <text evidence="3 8">Homodimer or homotetramer.</text>
</comment>
<evidence type="ECO:0000256" key="8">
    <source>
        <dbReference type="RuleBase" id="RU368006"/>
    </source>
</evidence>
<protein>
    <recommendedName>
        <fullName evidence="4 8">Sucrose-phosphate synthase</fullName>
        <ecNumber evidence="4 8">2.4.1.14</ecNumber>
    </recommendedName>
</protein>
<dbReference type="KEGG" id="zju:107410852"/>
<evidence type="ECO:0000256" key="3">
    <source>
        <dbReference type="ARBA" id="ARBA00011774"/>
    </source>
</evidence>
<accession>A0A6P3ZGF5</accession>
<dbReference type="SMR" id="A0A6P3ZGF5"/>
<organism evidence="13 14">
    <name type="scientific">Ziziphus jujuba</name>
    <name type="common">Chinese jujube</name>
    <name type="synonym">Ziziphus sativa</name>
    <dbReference type="NCBI Taxonomy" id="326968"/>
    <lineage>
        <taxon>Eukaryota</taxon>
        <taxon>Viridiplantae</taxon>
        <taxon>Streptophyta</taxon>
        <taxon>Embryophyta</taxon>
        <taxon>Tracheophyta</taxon>
        <taxon>Spermatophyta</taxon>
        <taxon>Magnoliopsida</taxon>
        <taxon>eudicotyledons</taxon>
        <taxon>Gunneridae</taxon>
        <taxon>Pentapetalae</taxon>
        <taxon>rosids</taxon>
        <taxon>fabids</taxon>
        <taxon>Rosales</taxon>
        <taxon>Rhamnaceae</taxon>
        <taxon>Paliureae</taxon>
        <taxon>Ziziphus</taxon>
    </lineage>
</organism>
<evidence type="ECO:0000256" key="2">
    <source>
        <dbReference type="ARBA" id="ARBA00006530"/>
    </source>
</evidence>
<feature type="domain" description="Glycosyltransferase subfamily 4-like N-terminal" evidence="12">
    <location>
        <begin position="195"/>
        <end position="386"/>
    </location>
</feature>
<evidence type="ECO:0000259" key="10">
    <source>
        <dbReference type="Pfam" id="PF00534"/>
    </source>
</evidence>
<dbReference type="RefSeq" id="XP_015873821.2">
    <property type="nucleotide sequence ID" value="XM_016018335.4"/>
</dbReference>
<evidence type="ECO:0000259" key="12">
    <source>
        <dbReference type="Pfam" id="PF13579"/>
    </source>
</evidence>
<dbReference type="GO" id="GO:0005986">
    <property type="term" value="P:sucrose biosynthetic process"/>
    <property type="evidence" value="ECO:0007669"/>
    <property type="project" value="UniProtKB-UniRule"/>
</dbReference>
<feature type="domain" description="Glycosyl transferase family 1" evidence="10">
    <location>
        <begin position="475"/>
        <end position="647"/>
    </location>
</feature>
<sequence>MAGNDWLNGYLEAILDVGNSMKEKNDGKPKIAKFEEKAKEKLFSPTKYFVEEVVNSFDESDLHRTWIKVIATRNTRERSNRLENMCWRIWHLARKKKQIAWDDAQKLAKRRIEREQGRNDAADDLSELSEGEKEKGDGSVLESTKDHHSFSRINSDMQMWSEQDNKSKHLYIVLISLHGLVRGDNMELGRDSDTGGQVKYVVELARALANTKGVYRVDLLTRQISSPEVDCSYGEPIEMLTCPPDGIGSCGAYIIRLPCGPRDKYVPKESLWPHIPEFVDGALGHVVNMARALGEQVNGGRPTWPYVIHGHYADAGEVAAHLSGALNVPMVLTGHSLGRNKFEQLLKQGRLSREDINATYKIMRRIEGEELGLDASEMVVTSTRQEIEEQWGLYDGFDLKLERKLRVRRRRGVSCLGRYMTRMVVIPPGMDFSYVTTQDTIEGDGDLKSLIGSDRSQNKRHLPPIWSEIMRFFTNPHKPTILALSRPDPKKNVTTLLKAFGECQALRELANLTLILGNRDDIEEMSNSSSVVLTTVLKLIDRYDLYGQVAYPKHHKQSEVPDIYRLAAKTKGVFINPALVEPFGLTIIEAAAYGLPVVATKNGGPVDILKALNNGLLIDPHDQKAIEDALLKLVADKNLWFECRKNGLKNIHRFSWTEHCKNYLSHVEHCRNRHPTTRLEIMPIPEEPLSDSLKDVEDLSLRFSVDGDVKSNAGELDAATRQRELIEAITRKASSNGNAAANYFPGRRQRLFVIATDCYDSNGDFTETFKAIITNVMKAASLALGVGRVGFVLLTGSSLQETVEALKRYQVNIEDLDALACRSGSEIYYPWRDLVLDADYESHIEYRWPGENVRSMVTRLARAEGAAEDDIEEFGASSTRCYSYTVKPGAKARRKDDLRQRLRMRGFRCNLVYTHAASRLNVVPLFASRVQALRYLSVRWGIDLSKMVVFVGERGDTDNEDLQAGLHKTLILRGSVEYGSEKLLRSKDGFKREDVFPQDSPNIASVHGYEAHDISAALEAVEMKS</sequence>
<dbReference type="AlphaFoldDB" id="A0A6P3ZGF5"/>
<evidence type="ECO:0000259" key="11">
    <source>
        <dbReference type="Pfam" id="PF05116"/>
    </source>
</evidence>
<evidence type="ECO:0000256" key="4">
    <source>
        <dbReference type="ARBA" id="ARBA00012536"/>
    </source>
</evidence>
<dbReference type="InterPro" id="IPR001296">
    <property type="entry name" value="Glyco_trans_1"/>
</dbReference>
<dbReference type="Proteomes" id="UP001652623">
    <property type="component" value="Chromosome 7"/>
</dbReference>
<dbReference type="InterPro" id="IPR012819">
    <property type="entry name" value="SPS_pln"/>
</dbReference>
<dbReference type="CDD" id="cd16419">
    <property type="entry name" value="HAD_SPS"/>
    <property type="match status" value="1"/>
</dbReference>
<comment type="catalytic activity">
    <reaction evidence="7 8">
        <text>beta-D-fructose 6-phosphate + UDP-alpha-D-glucose = sucrose 6(F)-phosphate + UDP + H(+)</text>
        <dbReference type="Rhea" id="RHEA:22172"/>
        <dbReference type="ChEBI" id="CHEBI:15378"/>
        <dbReference type="ChEBI" id="CHEBI:57634"/>
        <dbReference type="ChEBI" id="CHEBI:57723"/>
        <dbReference type="ChEBI" id="CHEBI:58223"/>
        <dbReference type="ChEBI" id="CHEBI:58885"/>
        <dbReference type="EC" id="2.4.1.14"/>
    </reaction>
</comment>
<evidence type="ECO:0000256" key="5">
    <source>
        <dbReference type="ARBA" id="ARBA00022676"/>
    </source>
</evidence>
<dbReference type="UniPathway" id="UPA00371">
    <property type="reaction ID" value="UER00545"/>
</dbReference>
<reference evidence="14" key="1">
    <citation type="submission" date="2025-08" db="UniProtKB">
        <authorList>
            <consortium name="RefSeq"/>
        </authorList>
    </citation>
    <scope>IDENTIFICATION</scope>
    <source>
        <tissue evidence="14">Seedling</tissue>
    </source>
</reference>
<dbReference type="InterPro" id="IPR044161">
    <property type="entry name" value="SPS"/>
</dbReference>
<gene>
    <name evidence="14" type="primary">LOC107410852</name>
</gene>
<dbReference type="Pfam" id="PF05116">
    <property type="entry name" value="S6PP"/>
    <property type="match status" value="1"/>
</dbReference>
<dbReference type="Pfam" id="PF13579">
    <property type="entry name" value="Glyco_trans_4_4"/>
    <property type="match status" value="1"/>
</dbReference>
<dbReference type="FunCoup" id="A0A6P3ZGF5">
    <property type="interactions" value="188"/>
</dbReference>
<dbReference type="PANTHER" id="PTHR46039">
    <property type="entry name" value="SUCROSE-PHOSPHATE SYNTHASE 3-RELATED"/>
    <property type="match status" value="1"/>
</dbReference>